<dbReference type="RefSeq" id="WP_124295790.1">
    <property type="nucleotide sequence ID" value="NZ_BDES01000049.1"/>
</dbReference>
<sequence>MADIDIKLDTSEAQRALSDMQKQIPFAQASALNDLAFQIMRGENDAFSKIFEHPRPFTLRATQVEKKATKSDLTAVVSLRPAQERYLQPYETGGDHATNGNQGNLLVPVDIKRDPYGQIPRATLKRVMALLSARTDVYIDKARGLVWQRLPEPKRKRRGKAGSGQGAEKHRRRLLLRFAPNRPVNKRLGFAERGMEIVATRGGQALADAIQRAVRTAR</sequence>
<feature type="region of interest" description="Disordered" evidence="1">
    <location>
        <begin position="150"/>
        <end position="173"/>
    </location>
</feature>
<accession>A0A401WUW5</accession>
<dbReference type="Proteomes" id="UP000287300">
    <property type="component" value="Unassembled WGS sequence"/>
</dbReference>
<evidence type="ECO:0000256" key="1">
    <source>
        <dbReference type="SAM" id="MobiDB-lite"/>
    </source>
</evidence>
<reference evidence="2 3" key="1">
    <citation type="submission" date="2016-06" db="EMBL/GenBank/DDBJ databases">
        <title>Acetobacter pasteurianus NBRC 3188 whole genome sequencing project.</title>
        <authorList>
            <person name="Matsutani M."/>
            <person name="Shiwa Y."/>
            <person name="Okamoto-Kainuma A."/>
            <person name="Ishikawa M."/>
            <person name="Koizumi Y."/>
            <person name="Yoshikawa H."/>
            <person name="Yakushi T."/>
            <person name="Matsushita K."/>
        </authorList>
    </citation>
    <scope>NUCLEOTIDE SEQUENCE [LARGE SCALE GENOMIC DNA]</scope>
    <source>
        <strain evidence="2 3">NBRC 3188</strain>
    </source>
</reference>
<proteinExistence type="predicted"/>
<evidence type="ECO:0000313" key="2">
    <source>
        <dbReference type="EMBL" id="GCD53050.1"/>
    </source>
</evidence>
<evidence type="ECO:0008006" key="4">
    <source>
        <dbReference type="Google" id="ProtNLM"/>
    </source>
</evidence>
<dbReference type="AlphaFoldDB" id="A0A401WUW5"/>
<evidence type="ECO:0000313" key="3">
    <source>
        <dbReference type="Proteomes" id="UP000287300"/>
    </source>
</evidence>
<name>A0A401WUW5_ACEPA</name>
<dbReference type="EMBL" id="BDES01000049">
    <property type="protein sequence ID" value="GCD53050.1"/>
    <property type="molecule type" value="Genomic_DNA"/>
</dbReference>
<organism evidence="2 3">
    <name type="scientific">Acetobacter pasteurianus NBRC 3188</name>
    <dbReference type="NCBI Taxonomy" id="1226663"/>
    <lineage>
        <taxon>Bacteria</taxon>
        <taxon>Pseudomonadati</taxon>
        <taxon>Pseudomonadota</taxon>
        <taxon>Alphaproteobacteria</taxon>
        <taxon>Acetobacterales</taxon>
        <taxon>Acetobacteraceae</taxon>
        <taxon>Acetobacter</taxon>
    </lineage>
</organism>
<protein>
    <recommendedName>
        <fullName evidence="4">Phage protein</fullName>
    </recommendedName>
</protein>
<comment type="caution">
    <text evidence="2">The sequence shown here is derived from an EMBL/GenBank/DDBJ whole genome shotgun (WGS) entry which is preliminary data.</text>
</comment>
<gene>
    <name evidence="2" type="ORF">NBRC3188_1747</name>
</gene>